<evidence type="ECO:0000259" key="13">
    <source>
        <dbReference type="Pfam" id="PF00593"/>
    </source>
</evidence>
<proteinExistence type="inferred from homology"/>
<evidence type="ECO:0000256" key="10">
    <source>
        <dbReference type="PROSITE-ProRule" id="PRU01360"/>
    </source>
</evidence>
<accession>N6Y663</accession>
<evidence type="ECO:0000256" key="8">
    <source>
        <dbReference type="ARBA" id="ARBA00023170"/>
    </source>
</evidence>
<keyword evidence="8 15" id="KW-0675">Receptor</keyword>
<evidence type="ECO:0000256" key="9">
    <source>
        <dbReference type="ARBA" id="ARBA00023237"/>
    </source>
</evidence>
<reference evidence="15 16" key="1">
    <citation type="submission" date="2012-09" db="EMBL/GenBank/DDBJ databases">
        <title>Draft Genome Sequences of 6 Strains from Genus Thauera.</title>
        <authorList>
            <person name="Liu B."/>
            <person name="Shapleigh J.P."/>
            <person name="Frostegard A.H."/>
        </authorList>
    </citation>
    <scope>NUCLEOTIDE SEQUENCE [LARGE SCALE GENOMIC DNA]</scope>
    <source>
        <strain evidence="16">47Lol / DSM 12138</strain>
    </source>
</reference>
<dbReference type="AlphaFoldDB" id="N6Y663"/>
<evidence type="ECO:0000256" key="3">
    <source>
        <dbReference type="ARBA" id="ARBA00022448"/>
    </source>
</evidence>
<dbReference type="InterPro" id="IPR000531">
    <property type="entry name" value="Beta-barrel_TonB"/>
</dbReference>
<dbReference type="RefSeq" id="WP_004339012.1">
    <property type="nucleotide sequence ID" value="NZ_AMXE01000043.1"/>
</dbReference>
<dbReference type="PROSITE" id="PS52016">
    <property type="entry name" value="TONB_DEPENDENT_REC_3"/>
    <property type="match status" value="1"/>
</dbReference>
<dbReference type="PANTHER" id="PTHR32552">
    <property type="entry name" value="FERRICHROME IRON RECEPTOR-RELATED"/>
    <property type="match status" value="1"/>
</dbReference>
<evidence type="ECO:0000256" key="12">
    <source>
        <dbReference type="SAM" id="SignalP"/>
    </source>
</evidence>
<dbReference type="STRING" id="1123367.GCA_000621305_00319"/>
<evidence type="ECO:0000256" key="2">
    <source>
        <dbReference type="ARBA" id="ARBA00009810"/>
    </source>
</evidence>
<feature type="chain" id="PRO_5004127801" evidence="12">
    <location>
        <begin position="34"/>
        <end position="713"/>
    </location>
</feature>
<evidence type="ECO:0000313" key="16">
    <source>
        <dbReference type="Proteomes" id="UP000013232"/>
    </source>
</evidence>
<evidence type="ECO:0000256" key="7">
    <source>
        <dbReference type="ARBA" id="ARBA00023136"/>
    </source>
</evidence>
<comment type="subcellular location">
    <subcellularLocation>
        <location evidence="1 10">Cell outer membrane</location>
        <topology evidence="1 10">Multi-pass membrane protein</topology>
    </subcellularLocation>
</comment>
<dbReference type="InterPro" id="IPR039426">
    <property type="entry name" value="TonB-dep_rcpt-like"/>
</dbReference>
<keyword evidence="3 10" id="KW-0813">Transport</keyword>
<gene>
    <name evidence="15" type="ORF">C666_11730</name>
</gene>
<feature type="domain" description="TonB-dependent receptor-like beta-barrel" evidence="13">
    <location>
        <begin position="280"/>
        <end position="681"/>
    </location>
</feature>
<evidence type="ECO:0000256" key="11">
    <source>
        <dbReference type="RuleBase" id="RU003357"/>
    </source>
</evidence>
<dbReference type="SUPFAM" id="SSF56935">
    <property type="entry name" value="Porins"/>
    <property type="match status" value="1"/>
</dbReference>
<dbReference type="GO" id="GO:0015891">
    <property type="term" value="P:siderophore transport"/>
    <property type="evidence" value="ECO:0007669"/>
    <property type="project" value="InterPro"/>
</dbReference>
<evidence type="ECO:0000256" key="6">
    <source>
        <dbReference type="ARBA" id="ARBA00023077"/>
    </source>
</evidence>
<dbReference type="GO" id="GO:0038023">
    <property type="term" value="F:signaling receptor activity"/>
    <property type="evidence" value="ECO:0007669"/>
    <property type="project" value="InterPro"/>
</dbReference>
<name>N6Y663_THAL4</name>
<dbReference type="CDD" id="cd01347">
    <property type="entry name" value="ligand_gated_channel"/>
    <property type="match status" value="1"/>
</dbReference>
<feature type="signal peptide" evidence="12">
    <location>
        <begin position="1"/>
        <end position="33"/>
    </location>
</feature>
<dbReference type="GO" id="GO:0015344">
    <property type="term" value="F:siderophore uptake transmembrane transporter activity"/>
    <property type="evidence" value="ECO:0007669"/>
    <property type="project" value="TreeGrafter"/>
</dbReference>
<evidence type="ECO:0000256" key="1">
    <source>
        <dbReference type="ARBA" id="ARBA00004571"/>
    </source>
</evidence>
<dbReference type="InterPro" id="IPR036942">
    <property type="entry name" value="Beta-barrel_TonB_sf"/>
</dbReference>
<dbReference type="OrthoDB" id="8533686at2"/>
<dbReference type="InterPro" id="IPR037066">
    <property type="entry name" value="Plug_dom_sf"/>
</dbReference>
<keyword evidence="12" id="KW-0732">Signal</keyword>
<keyword evidence="7 10" id="KW-0472">Membrane</keyword>
<evidence type="ECO:0000256" key="4">
    <source>
        <dbReference type="ARBA" id="ARBA00022452"/>
    </source>
</evidence>
<feature type="domain" description="TonB-dependent receptor plug" evidence="14">
    <location>
        <begin position="69"/>
        <end position="167"/>
    </location>
</feature>
<evidence type="ECO:0000313" key="15">
    <source>
        <dbReference type="EMBL" id="ENO87085.1"/>
    </source>
</evidence>
<dbReference type="Pfam" id="PF07715">
    <property type="entry name" value="Plug"/>
    <property type="match status" value="1"/>
</dbReference>
<dbReference type="GO" id="GO:0009279">
    <property type="term" value="C:cell outer membrane"/>
    <property type="evidence" value="ECO:0007669"/>
    <property type="project" value="UniProtKB-SubCell"/>
</dbReference>
<dbReference type="EMBL" id="AMXE01000043">
    <property type="protein sequence ID" value="ENO87085.1"/>
    <property type="molecule type" value="Genomic_DNA"/>
</dbReference>
<dbReference type="eggNOG" id="COG4773">
    <property type="taxonomic scope" value="Bacteria"/>
</dbReference>
<dbReference type="InterPro" id="IPR010105">
    <property type="entry name" value="TonB_sidphr_rcpt"/>
</dbReference>
<dbReference type="Gene3D" id="2.40.170.20">
    <property type="entry name" value="TonB-dependent receptor, beta-barrel domain"/>
    <property type="match status" value="1"/>
</dbReference>
<keyword evidence="16" id="KW-1185">Reference proteome</keyword>
<sequence length="713" mass="78154">MKRVIGFDRARVAPRPAVLALAVSTLFSAAARAEPPPADTRLEAVVVTSPEEGRYVSKAAVGGKEPATLREIPQSVSVITRQRIEDQNLGTVADALNQVTGVTVVSNDTTQSQYRSRGHSLGITHDGIPSYNALSGYQQLDLAVYERVEVLRGPAGVFLGTGEPGGVVNLVRKRAQKAFAASGSLSAGSWNNYGLQADITGPLNEDGSVRARAVFSATDREYFYDRTDTRKFVGYATLDWDITPATTLSLAATLQDDETDAPYMGLPAWASGGLLKASRSTNPYPDWNRYEWNTKDFQADLTRRFDSGWSATVKLSRRDQDFYFKDSYPTTGVDPVAHTVNYGRRVRDYNYTRDAVDVFLSGPFRLFGREHRALFGYNRDSLLSAYDGVNAPAVAGVPFGRHDLVPEFDLPYTLGAETETRQSGYYGQLRLSLADPLTVSIGARVSDFRVRSRSVAPATPTAWATSANKTDGEVTPYAGVVFDLNPQVSLYASYSDIFIPQSQNKSGGGTLDPRVGKQYEIGAKGEFFDGKLNAALTLFKLRDENRAYEDIPDNPGFYLNAGKVESKGWEAEVAGSPAPGWDVSAGYTRLDTRYLKDRNNQGLPLTTWEPKHMLKLWGVRRFDSGPLAGFSIGLGASYLSETTAGSGTWAVRRQGGYTVANALLSYRIDKHLTLALNANNLFDKSYYTRLGGLNTYNSYGEPRNFALTLRAQY</sequence>
<evidence type="ECO:0000259" key="14">
    <source>
        <dbReference type="Pfam" id="PF07715"/>
    </source>
</evidence>
<dbReference type="InterPro" id="IPR012910">
    <property type="entry name" value="Plug_dom"/>
</dbReference>
<keyword evidence="9 10" id="KW-0998">Cell outer membrane</keyword>
<protein>
    <submittedName>
        <fullName evidence="15">TonB-dependent siderophore receptor</fullName>
    </submittedName>
</protein>
<comment type="similarity">
    <text evidence="2 10 11">Belongs to the TonB-dependent receptor family.</text>
</comment>
<keyword evidence="4 10" id="KW-1134">Transmembrane beta strand</keyword>
<dbReference type="Pfam" id="PF00593">
    <property type="entry name" value="TonB_dep_Rec_b-barrel"/>
    <property type="match status" value="1"/>
</dbReference>
<evidence type="ECO:0000256" key="5">
    <source>
        <dbReference type="ARBA" id="ARBA00022692"/>
    </source>
</evidence>
<comment type="caution">
    <text evidence="15">The sequence shown here is derived from an EMBL/GenBank/DDBJ whole genome shotgun (WGS) entry which is preliminary data.</text>
</comment>
<keyword evidence="6 11" id="KW-0798">TonB box</keyword>
<dbReference type="Proteomes" id="UP000013232">
    <property type="component" value="Unassembled WGS sequence"/>
</dbReference>
<dbReference type="PANTHER" id="PTHR32552:SF74">
    <property type="entry name" value="HYDROXAMATE SIDEROPHORE RECEPTOR FHUE"/>
    <property type="match status" value="1"/>
</dbReference>
<dbReference type="Gene3D" id="2.170.130.10">
    <property type="entry name" value="TonB-dependent receptor, plug domain"/>
    <property type="match status" value="1"/>
</dbReference>
<dbReference type="NCBIfam" id="TIGR01783">
    <property type="entry name" value="TonB-siderophor"/>
    <property type="match status" value="1"/>
</dbReference>
<organism evidence="15 16">
    <name type="scientific">Thauera linaloolentis (strain DSM 12138 / JCM 21573 / CCUG 41526 / CIP 105981 / IAM 15112 / NBRC 102519 / 47Lol)</name>
    <dbReference type="NCBI Taxonomy" id="1123367"/>
    <lineage>
        <taxon>Bacteria</taxon>
        <taxon>Pseudomonadati</taxon>
        <taxon>Pseudomonadota</taxon>
        <taxon>Betaproteobacteria</taxon>
        <taxon>Rhodocyclales</taxon>
        <taxon>Zoogloeaceae</taxon>
        <taxon>Thauera</taxon>
    </lineage>
</organism>
<keyword evidence="5 10" id="KW-0812">Transmembrane</keyword>